<protein>
    <submittedName>
        <fullName evidence="2">Uncharacterized protein</fullName>
    </submittedName>
</protein>
<dbReference type="AlphaFoldDB" id="E9ITX0"/>
<keyword evidence="1" id="KW-0812">Transmembrane</keyword>
<feature type="non-terminal residue" evidence="2">
    <location>
        <position position="88"/>
    </location>
</feature>
<name>E9ITX0_SOLIN</name>
<dbReference type="Gene3D" id="1.20.140.150">
    <property type="match status" value="1"/>
</dbReference>
<sequence length="88" mass="10644">MYYIIYILAKHVQNYARAEASFALISLFVMLMGFCFSIYTFWNPRYMFKRVTGGILFITEVWCDIEKHFISLNFTNKERLATRKFKKF</sequence>
<feature type="transmembrane region" description="Helical" evidence="1">
    <location>
        <begin position="20"/>
        <end position="42"/>
    </location>
</feature>
<proteinExistence type="predicted"/>
<reference evidence="2" key="1">
    <citation type="journal article" date="2011" name="Proc. Natl. Acad. Sci. U.S.A.">
        <title>The genome of the fire ant Solenopsis invicta.</title>
        <authorList>
            <person name="Wurm Y."/>
            <person name="Wang J."/>
            <person name="Riba-Grognuz O."/>
            <person name="Corona M."/>
            <person name="Nygaard S."/>
            <person name="Hunt B.G."/>
            <person name="Ingram K.K."/>
            <person name="Falquet L."/>
            <person name="Nipitwattanaphon M."/>
            <person name="Gotzek D."/>
            <person name="Dijkstra M.B."/>
            <person name="Oettler J."/>
            <person name="Comtesse F."/>
            <person name="Shih C.J."/>
            <person name="Wu W.J."/>
            <person name="Yang C.C."/>
            <person name="Thomas J."/>
            <person name="Beaudoing E."/>
            <person name="Pradervand S."/>
            <person name="Flegel V."/>
            <person name="Cook E.D."/>
            <person name="Fabbretti R."/>
            <person name="Stockinger H."/>
            <person name="Long L."/>
            <person name="Farmerie W.G."/>
            <person name="Oakey J."/>
            <person name="Boomsma J.J."/>
            <person name="Pamilo P."/>
            <person name="Yi S.V."/>
            <person name="Heinze J."/>
            <person name="Goodisman M.A."/>
            <person name="Farinelli L."/>
            <person name="Harshman K."/>
            <person name="Hulo N."/>
            <person name="Cerutti L."/>
            <person name="Xenarios I."/>
            <person name="Shoemaker D."/>
            <person name="Keller L."/>
        </authorList>
    </citation>
    <scope>NUCLEOTIDE SEQUENCE [LARGE SCALE GENOMIC DNA]</scope>
</reference>
<dbReference type="EMBL" id="GL765731">
    <property type="protein sequence ID" value="EFZ15983.1"/>
    <property type="molecule type" value="Genomic_DNA"/>
</dbReference>
<keyword evidence="1" id="KW-1133">Transmembrane helix</keyword>
<evidence type="ECO:0000256" key="1">
    <source>
        <dbReference type="SAM" id="Phobius"/>
    </source>
</evidence>
<dbReference type="HOGENOM" id="CLU_2471892_0_0_1"/>
<evidence type="ECO:0000313" key="2">
    <source>
        <dbReference type="EMBL" id="EFZ15983.1"/>
    </source>
</evidence>
<accession>E9ITX0</accession>
<gene>
    <name evidence="2" type="ORF">SINV_11010</name>
</gene>
<organism>
    <name type="scientific">Solenopsis invicta</name>
    <name type="common">Red imported fire ant</name>
    <name type="synonym">Solenopsis wagneri</name>
    <dbReference type="NCBI Taxonomy" id="13686"/>
    <lineage>
        <taxon>Eukaryota</taxon>
        <taxon>Metazoa</taxon>
        <taxon>Ecdysozoa</taxon>
        <taxon>Arthropoda</taxon>
        <taxon>Hexapoda</taxon>
        <taxon>Insecta</taxon>
        <taxon>Pterygota</taxon>
        <taxon>Neoptera</taxon>
        <taxon>Endopterygota</taxon>
        <taxon>Hymenoptera</taxon>
        <taxon>Apocrita</taxon>
        <taxon>Aculeata</taxon>
        <taxon>Formicoidea</taxon>
        <taxon>Formicidae</taxon>
        <taxon>Myrmicinae</taxon>
        <taxon>Solenopsis</taxon>
    </lineage>
</organism>
<keyword evidence="1" id="KW-0472">Membrane</keyword>